<evidence type="ECO:0000313" key="1">
    <source>
        <dbReference type="EMBL" id="CAF1609879.1"/>
    </source>
</evidence>
<feature type="non-terminal residue" evidence="1">
    <location>
        <position position="1"/>
    </location>
</feature>
<dbReference type="Proteomes" id="UP000681967">
    <property type="component" value="Unassembled WGS sequence"/>
</dbReference>
<dbReference type="EMBL" id="CAJNOW010012435">
    <property type="protein sequence ID" value="CAF1609879.1"/>
    <property type="molecule type" value="Genomic_DNA"/>
</dbReference>
<evidence type="ECO:0000313" key="3">
    <source>
        <dbReference type="EMBL" id="CAF5012831.1"/>
    </source>
</evidence>
<proteinExistence type="predicted"/>
<sequence>MTVLRIENGAPYVQLDLGKRNLNAEIRAILPQPAAAAAAAEIISKASGNEPMSFEG</sequence>
<organism evidence="1 4">
    <name type="scientific">Rotaria magnacalcarata</name>
    <dbReference type="NCBI Taxonomy" id="392030"/>
    <lineage>
        <taxon>Eukaryota</taxon>
        <taxon>Metazoa</taxon>
        <taxon>Spiralia</taxon>
        <taxon>Gnathifera</taxon>
        <taxon>Rotifera</taxon>
        <taxon>Eurotatoria</taxon>
        <taxon>Bdelloidea</taxon>
        <taxon>Philodinida</taxon>
        <taxon>Philodinidae</taxon>
        <taxon>Rotaria</taxon>
    </lineage>
</organism>
<accession>A0A816BN91</accession>
<protein>
    <submittedName>
        <fullName evidence="1">Uncharacterized protein</fullName>
    </submittedName>
</protein>
<dbReference type="EMBL" id="CAJOBH010148780">
    <property type="protein sequence ID" value="CAF4837932.1"/>
    <property type="molecule type" value="Genomic_DNA"/>
</dbReference>
<dbReference type="AlphaFoldDB" id="A0A816BN91"/>
<dbReference type="EMBL" id="CAJOBJ010211717">
    <property type="protein sequence ID" value="CAF5012831.1"/>
    <property type="molecule type" value="Genomic_DNA"/>
</dbReference>
<comment type="caution">
    <text evidence="1">The sequence shown here is derived from an EMBL/GenBank/DDBJ whole genome shotgun (WGS) entry which is preliminary data.</text>
</comment>
<dbReference type="Proteomes" id="UP000663834">
    <property type="component" value="Unassembled WGS sequence"/>
</dbReference>
<name>A0A816BN91_9BILA</name>
<gene>
    <name evidence="2" type="ORF">BYL167_LOCUS49708</name>
    <name evidence="3" type="ORF">GIL414_LOCUS57980</name>
    <name evidence="1" type="ORF">KQP761_LOCUS23250</name>
</gene>
<dbReference type="Proteomes" id="UP000681720">
    <property type="component" value="Unassembled WGS sequence"/>
</dbReference>
<evidence type="ECO:0000313" key="2">
    <source>
        <dbReference type="EMBL" id="CAF4837932.1"/>
    </source>
</evidence>
<dbReference type="OrthoDB" id="10572804at2759"/>
<reference evidence="1" key="1">
    <citation type="submission" date="2021-02" db="EMBL/GenBank/DDBJ databases">
        <authorList>
            <person name="Nowell W R."/>
        </authorList>
    </citation>
    <scope>NUCLEOTIDE SEQUENCE</scope>
</reference>
<evidence type="ECO:0000313" key="4">
    <source>
        <dbReference type="Proteomes" id="UP000663834"/>
    </source>
</evidence>